<dbReference type="Gene3D" id="2.70.70.10">
    <property type="entry name" value="Glucose Permease (Domain IIA)"/>
    <property type="match status" value="1"/>
</dbReference>
<dbReference type="GO" id="GO:0046872">
    <property type="term" value="F:metal ion binding"/>
    <property type="evidence" value="ECO:0007669"/>
    <property type="project" value="UniProtKB-KW"/>
</dbReference>
<evidence type="ECO:0000256" key="4">
    <source>
        <dbReference type="ARBA" id="ARBA00022801"/>
    </source>
</evidence>
<dbReference type="RefSeq" id="WP_129608683.1">
    <property type="nucleotide sequence ID" value="NZ_UWOC01000132.1"/>
</dbReference>
<dbReference type="EMBL" id="UWOC01000132">
    <property type="protein sequence ID" value="VCU08611.1"/>
    <property type="molecule type" value="Genomic_DNA"/>
</dbReference>
<feature type="domain" description="M23ase beta-sheet core" evidence="9">
    <location>
        <begin position="335"/>
        <end position="447"/>
    </location>
</feature>
<evidence type="ECO:0000256" key="2">
    <source>
        <dbReference type="ARBA" id="ARBA00022670"/>
    </source>
</evidence>
<keyword evidence="11" id="KW-1185">Reference proteome</keyword>
<dbReference type="CDD" id="cd12797">
    <property type="entry name" value="M23_peptidase"/>
    <property type="match status" value="1"/>
</dbReference>
<comment type="caution">
    <text evidence="10">The sequence shown here is derived from an EMBL/GenBank/DDBJ whole genome shotgun (WGS) entry which is preliminary data.</text>
</comment>
<evidence type="ECO:0000256" key="8">
    <source>
        <dbReference type="SAM" id="SignalP"/>
    </source>
</evidence>
<dbReference type="AlphaFoldDB" id="A0A447CTP4"/>
<reference evidence="11" key="1">
    <citation type="submission" date="2018-10" db="EMBL/GenBank/DDBJ databases">
        <authorList>
            <person name="Peiro R."/>
            <person name="Begona"/>
            <person name="Cbmso G."/>
            <person name="Lopez M."/>
            <person name="Gonzalez S."/>
            <person name="Sacristan E."/>
            <person name="Castillo E."/>
        </authorList>
    </citation>
    <scope>NUCLEOTIDE SEQUENCE [LARGE SCALE GENOMIC DNA]</scope>
</reference>
<dbReference type="PANTHER" id="PTHR21666">
    <property type="entry name" value="PEPTIDASE-RELATED"/>
    <property type="match status" value="1"/>
</dbReference>
<sequence length="461" mass="49106">MTPHPLTRPAQAAFAHAAFALALVVACAGSAGPAAAQASAQSERLPRGPAALDTIRQRDQELETIRAEQKRATDTEKALRAEIDRLGEDRRKLNQAMIDTAARVRAAEQAIAAIEARLDLLESTEHGINGSLEMRRAVIAQVLAALQRLGRRPPPALLVAPEDALKSVRTAILLGAVLPELKTEADALATDLADLVRVRRESAAERAKRTNDLAVLSEERTRLGLLVEERQRRLGEVEKELDQARRRALQLALQADNLKDLIARLEHNLDWAGRAARAAAERTPAETRRDLAALRDPGRLAPAVAFASAKGLLPLPVNGMRLREFGASDQHGGTEKGVSITARPGAQVTAPCDGWVVYAAPYRSYGQLLILNAGGGYHVLLAGMERITVDLGQFVLTGEPVGTMGSSGPTAATPIGVGAAVGVGAAAGASQPILYVEFRKDGLPVDPSPWWATNDSEKVRG</sequence>
<proteinExistence type="predicted"/>
<keyword evidence="5" id="KW-0862">Zinc</keyword>
<name>A0A447CTP4_9BRAD</name>
<keyword evidence="4 10" id="KW-0378">Hydrolase</keyword>
<gene>
    <name evidence="10" type="primary">envC</name>
    <name evidence="10" type="ORF">RHODGE_RHODGE_01776</name>
</gene>
<dbReference type="InterPro" id="IPR050570">
    <property type="entry name" value="Cell_wall_metabolism_enzyme"/>
</dbReference>
<dbReference type="InterPro" id="IPR011055">
    <property type="entry name" value="Dup_hybrid_motif"/>
</dbReference>
<feature type="coiled-coil region" evidence="7">
    <location>
        <begin position="227"/>
        <end position="268"/>
    </location>
</feature>
<keyword evidence="2" id="KW-0645">Protease</keyword>
<dbReference type="OrthoDB" id="9809144at2"/>
<keyword evidence="3" id="KW-0479">Metal-binding</keyword>
<evidence type="ECO:0000256" key="1">
    <source>
        <dbReference type="ARBA" id="ARBA00001947"/>
    </source>
</evidence>
<organism evidence="10 11">
    <name type="scientific">Rhodoplanes serenus</name>
    <dbReference type="NCBI Taxonomy" id="200615"/>
    <lineage>
        <taxon>Bacteria</taxon>
        <taxon>Pseudomonadati</taxon>
        <taxon>Pseudomonadota</taxon>
        <taxon>Alphaproteobacteria</taxon>
        <taxon>Hyphomicrobiales</taxon>
        <taxon>Nitrobacteraceae</taxon>
        <taxon>Rhodoplanes</taxon>
    </lineage>
</organism>
<dbReference type="SUPFAM" id="SSF51261">
    <property type="entry name" value="Duplicated hybrid motif"/>
    <property type="match status" value="1"/>
</dbReference>
<evidence type="ECO:0000256" key="6">
    <source>
        <dbReference type="ARBA" id="ARBA00023049"/>
    </source>
</evidence>
<evidence type="ECO:0000256" key="5">
    <source>
        <dbReference type="ARBA" id="ARBA00022833"/>
    </source>
</evidence>
<evidence type="ECO:0000313" key="10">
    <source>
        <dbReference type="EMBL" id="VCU08611.1"/>
    </source>
</evidence>
<dbReference type="Pfam" id="PF01551">
    <property type="entry name" value="Peptidase_M23"/>
    <property type="match status" value="1"/>
</dbReference>
<feature type="signal peptide" evidence="8">
    <location>
        <begin position="1"/>
        <end position="36"/>
    </location>
</feature>
<keyword evidence="7" id="KW-0175">Coiled coil</keyword>
<dbReference type="PANTHER" id="PTHR21666:SF288">
    <property type="entry name" value="CELL DIVISION PROTEIN YTFB"/>
    <property type="match status" value="1"/>
</dbReference>
<keyword evidence="6" id="KW-0482">Metalloprotease</keyword>
<dbReference type="Proteomes" id="UP000289200">
    <property type="component" value="Unassembled WGS sequence"/>
</dbReference>
<accession>A0A447CTP4</accession>
<dbReference type="GO" id="GO:0006508">
    <property type="term" value="P:proteolysis"/>
    <property type="evidence" value="ECO:0007669"/>
    <property type="project" value="UniProtKB-KW"/>
</dbReference>
<evidence type="ECO:0000313" key="11">
    <source>
        <dbReference type="Proteomes" id="UP000289200"/>
    </source>
</evidence>
<dbReference type="InterPro" id="IPR016047">
    <property type="entry name" value="M23ase_b-sheet_dom"/>
</dbReference>
<protein>
    <submittedName>
        <fullName evidence="10">Murein hydrolase activator EnvC</fullName>
    </submittedName>
</protein>
<evidence type="ECO:0000259" key="9">
    <source>
        <dbReference type="Pfam" id="PF01551"/>
    </source>
</evidence>
<feature type="chain" id="PRO_5019568091" evidence="8">
    <location>
        <begin position="37"/>
        <end position="461"/>
    </location>
</feature>
<feature type="coiled-coil region" evidence="7">
    <location>
        <begin position="62"/>
        <end position="124"/>
    </location>
</feature>
<evidence type="ECO:0000256" key="7">
    <source>
        <dbReference type="SAM" id="Coils"/>
    </source>
</evidence>
<comment type="cofactor">
    <cofactor evidence="1">
        <name>Zn(2+)</name>
        <dbReference type="ChEBI" id="CHEBI:29105"/>
    </cofactor>
</comment>
<dbReference type="GO" id="GO:0004222">
    <property type="term" value="F:metalloendopeptidase activity"/>
    <property type="evidence" value="ECO:0007669"/>
    <property type="project" value="TreeGrafter"/>
</dbReference>
<keyword evidence="8" id="KW-0732">Signal</keyword>
<evidence type="ECO:0000256" key="3">
    <source>
        <dbReference type="ARBA" id="ARBA00022723"/>
    </source>
</evidence>